<evidence type="ECO:0000313" key="2">
    <source>
        <dbReference type="WBParaSite" id="ACRNAN_scaffold11874.g25596.t1"/>
    </source>
</evidence>
<reference evidence="2" key="1">
    <citation type="submission" date="2022-11" db="UniProtKB">
        <authorList>
            <consortium name="WormBaseParasite"/>
        </authorList>
    </citation>
    <scope>IDENTIFICATION</scope>
</reference>
<accession>A0A914CMB4</accession>
<keyword evidence="1" id="KW-1185">Reference proteome</keyword>
<proteinExistence type="predicted"/>
<name>A0A914CMB4_9BILA</name>
<dbReference type="Gene3D" id="3.10.450.50">
    <property type="match status" value="1"/>
</dbReference>
<protein>
    <submittedName>
        <fullName evidence="2">DUF4440 domain-containing protein</fullName>
    </submittedName>
</protein>
<dbReference type="SUPFAM" id="SSF54427">
    <property type="entry name" value="NTF2-like"/>
    <property type="match status" value="1"/>
</dbReference>
<dbReference type="WBParaSite" id="ACRNAN_scaffold11874.g25596.t1">
    <property type="protein sequence ID" value="ACRNAN_scaffold11874.g25596.t1"/>
    <property type="gene ID" value="ACRNAN_scaffold11874.g25596"/>
</dbReference>
<sequence length="123" mass="13719">MVLSQTQIDEIASNFHEKFGKSFASGDPLKVAACYEPNAVLIQSGKETKAWFGQEQIAQALKPFWANPNPNAGNKLTQTATPNGEYVIVQGNFEFEGNWATYELVLRKQSDGSYLITRDENKM</sequence>
<dbReference type="AlphaFoldDB" id="A0A914CMB4"/>
<evidence type="ECO:0000313" key="1">
    <source>
        <dbReference type="Proteomes" id="UP000887540"/>
    </source>
</evidence>
<dbReference type="Proteomes" id="UP000887540">
    <property type="component" value="Unplaced"/>
</dbReference>
<dbReference type="InterPro" id="IPR032710">
    <property type="entry name" value="NTF2-like_dom_sf"/>
</dbReference>
<organism evidence="1 2">
    <name type="scientific">Acrobeloides nanus</name>
    <dbReference type="NCBI Taxonomy" id="290746"/>
    <lineage>
        <taxon>Eukaryota</taxon>
        <taxon>Metazoa</taxon>
        <taxon>Ecdysozoa</taxon>
        <taxon>Nematoda</taxon>
        <taxon>Chromadorea</taxon>
        <taxon>Rhabditida</taxon>
        <taxon>Tylenchina</taxon>
        <taxon>Cephalobomorpha</taxon>
        <taxon>Cephaloboidea</taxon>
        <taxon>Cephalobidae</taxon>
        <taxon>Acrobeloides</taxon>
    </lineage>
</organism>